<dbReference type="InterPro" id="IPR036388">
    <property type="entry name" value="WH-like_DNA-bd_sf"/>
</dbReference>
<evidence type="ECO:0000313" key="2">
    <source>
        <dbReference type="Proteomes" id="UP001549749"/>
    </source>
</evidence>
<organism evidence="1 2">
    <name type="scientific">Chitinophaga defluvii</name>
    <dbReference type="NCBI Taxonomy" id="3163343"/>
    <lineage>
        <taxon>Bacteria</taxon>
        <taxon>Pseudomonadati</taxon>
        <taxon>Bacteroidota</taxon>
        <taxon>Chitinophagia</taxon>
        <taxon>Chitinophagales</taxon>
        <taxon>Chitinophagaceae</taxon>
        <taxon>Chitinophaga</taxon>
    </lineage>
</organism>
<dbReference type="PROSITE" id="PS01332">
    <property type="entry name" value="HTH_RRF2_1"/>
    <property type="match status" value="1"/>
</dbReference>
<accession>A0ABV2T571</accession>
<name>A0ABV2T571_9BACT</name>
<dbReference type="EMBL" id="JBEXAC010000001">
    <property type="protein sequence ID" value="MET6998172.1"/>
    <property type="molecule type" value="Genomic_DNA"/>
</dbReference>
<protein>
    <submittedName>
        <fullName evidence="1">Rrf2 family transcriptional regulator</fullName>
    </submittedName>
</protein>
<proteinExistence type="predicted"/>
<dbReference type="SUPFAM" id="SSF46785">
    <property type="entry name" value="Winged helix' DNA-binding domain"/>
    <property type="match status" value="1"/>
</dbReference>
<keyword evidence="2" id="KW-1185">Reference proteome</keyword>
<dbReference type="PANTHER" id="PTHR33221">
    <property type="entry name" value="WINGED HELIX-TURN-HELIX TRANSCRIPTIONAL REGULATOR, RRF2 FAMILY"/>
    <property type="match status" value="1"/>
</dbReference>
<dbReference type="NCBIfam" id="TIGR00738">
    <property type="entry name" value="rrf2_super"/>
    <property type="match status" value="1"/>
</dbReference>
<reference evidence="1 2" key="1">
    <citation type="submission" date="2024-06" db="EMBL/GenBank/DDBJ databases">
        <title>Chitinophaga defluvii sp. nov., isolated from municipal sewage.</title>
        <authorList>
            <person name="Zhang L."/>
        </authorList>
    </citation>
    <scope>NUCLEOTIDE SEQUENCE [LARGE SCALE GENOMIC DNA]</scope>
    <source>
        <strain evidence="1 2">H8</strain>
    </source>
</reference>
<dbReference type="Proteomes" id="UP001549749">
    <property type="component" value="Unassembled WGS sequence"/>
</dbReference>
<dbReference type="PANTHER" id="PTHR33221:SF15">
    <property type="entry name" value="HTH-TYPE TRANSCRIPTIONAL REGULATOR YWGB-RELATED"/>
    <property type="match status" value="1"/>
</dbReference>
<dbReference type="InterPro" id="IPR030489">
    <property type="entry name" value="TR_Rrf2-type_CS"/>
</dbReference>
<dbReference type="InterPro" id="IPR000944">
    <property type="entry name" value="Tscrpt_reg_Rrf2"/>
</dbReference>
<comment type="caution">
    <text evidence="1">The sequence shown here is derived from an EMBL/GenBank/DDBJ whole genome shotgun (WGS) entry which is preliminary data.</text>
</comment>
<sequence length="144" mass="16138">MFSKTCEYAIRAILFIAQKSKDGDRVGIKEIAHGTDAPEHFIAKILQDLSRRGLIQSVKGPNGGFFLDKAALRFSLADVVKAVDGDRLFSGCGLGLKQCSETHPCPIHHEFKKVRKDILNMLEKAKVGEFHEQLEKKLTFLKQQ</sequence>
<dbReference type="RefSeq" id="WP_354660808.1">
    <property type="nucleotide sequence ID" value="NZ_JBEXAC010000001.1"/>
</dbReference>
<dbReference type="Gene3D" id="1.10.10.10">
    <property type="entry name" value="Winged helix-like DNA-binding domain superfamily/Winged helix DNA-binding domain"/>
    <property type="match status" value="1"/>
</dbReference>
<evidence type="ECO:0000313" key="1">
    <source>
        <dbReference type="EMBL" id="MET6998172.1"/>
    </source>
</evidence>
<dbReference type="InterPro" id="IPR036390">
    <property type="entry name" value="WH_DNA-bd_sf"/>
</dbReference>
<dbReference type="PROSITE" id="PS51197">
    <property type="entry name" value="HTH_RRF2_2"/>
    <property type="match status" value="1"/>
</dbReference>
<dbReference type="Pfam" id="PF02082">
    <property type="entry name" value="Rrf2"/>
    <property type="match status" value="1"/>
</dbReference>
<gene>
    <name evidence="1" type="ORF">ABR189_12365</name>
</gene>